<dbReference type="PROSITE" id="PS50943">
    <property type="entry name" value="HTH_CROC1"/>
    <property type="match status" value="1"/>
</dbReference>
<dbReference type="Gene3D" id="1.10.260.40">
    <property type="entry name" value="lambda repressor-like DNA-binding domains"/>
    <property type="match status" value="1"/>
</dbReference>
<gene>
    <name evidence="2" type="ORF">FC65_GL000432</name>
</gene>
<evidence type="ECO:0000259" key="1">
    <source>
        <dbReference type="PROSITE" id="PS50943"/>
    </source>
</evidence>
<protein>
    <submittedName>
        <fullName evidence="2">Transcriptional regulator</fullName>
    </submittedName>
</protein>
<accession>A0ABR5PIB7</accession>
<evidence type="ECO:0000313" key="3">
    <source>
        <dbReference type="Proteomes" id="UP000051217"/>
    </source>
</evidence>
<comment type="caution">
    <text evidence="2">The sequence shown here is derived from an EMBL/GenBank/DDBJ whole genome shotgun (WGS) entry which is preliminary data.</text>
</comment>
<dbReference type="InterPro" id="IPR010982">
    <property type="entry name" value="Lambda_DNA-bd_dom_sf"/>
</dbReference>
<dbReference type="Proteomes" id="UP000051217">
    <property type="component" value="Unassembled WGS sequence"/>
</dbReference>
<dbReference type="SUPFAM" id="SSF47413">
    <property type="entry name" value="lambda repressor-like DNA-binding domains"/>
    <property type="match status" value="1"/>
</dbReference>
<dbReference type="EMBL" id="AZFI01000139">
    <property type="protein sequence ID" value="KRM25274.1"/>
    <property type="molecule type" value="Genomic_DNA"/>
</dbReference>
<evidence type="ECO:0000313" key="2">
    <source>
        <dbReference type="EMBL" id="KRM25274.1"/>
    </source>
</evidence>
<sequence>MKILTNKTYLTDVNDIFTQDLQDPNFANDVKAEMNKLNSAVAVRNEREAYGWTQHELAEKSGLPQSTIARVENGANISMNTISKIANAFGKSLQISFA</sequence>
<name>A0ABR5PIB7_9LACO</name>
<dbReference type="InterPro" id="IPR001387">
    <property type="entry name" value="Cro/C1-type_HTH"/>
</dbReference>
<feature type="domain" description="HTH cro/C1-type" evidence="1">
    <location>
        <begin position="43"/>
        <end position="96"/>
    </location>
</feature>
<dbReference type="CDD" id="cd00093">
    <property type="entry name" value="HTH_XRE"/>
    <property type="match status" value="1"/>
</dbReference>
<proteinExistence type="predicted"/>
<dbReference type="SMART" id="SM00530">
    <property type="entry name" value="HTH_XRE"/>
    <property type="match status" value="1"/>
</dbReference>
<dbReference type="Pfam" id="PF01381">
    <property type="entry name" value="HTH_3"/>
    <property type="match status" value="1"/>
</dbReference>
<organism evidence="2 3">
    <name type="scientific">Ligilactobacillus acidipiscis DSM 15836</name>
    <dbReference type="NCBI Taxonomy" id="1423716"/>
    <lineage>
        <taxon>Bacteria</taxon>
        <taxon>Bacillati</taxon>
        <taxon>Bacillota</taxon>
        <taxon>Bacilli</taxon>
        <taxon>Lactobacillales</taxon>
        <taxon>Lactobacillaceae</taxon>
        <taxon>Ligilactobacillus</taxon>
    </lineage>
</organism>
<reference evidence="2 3" key="1">
    <citation type="journal article" date="2015" name="Genome Announc.">
        <title>Expanding the biotechnology potential of lactobacilli through comparative genomics of 213 strains and associated genera.</title>
        <authorList>
            <person name="Sun Z."/>
            <person name="Harris H.M."/>
            <person name="McCann A."/>
            <person name="Guo C."/>
            <person name="Argimon S."/>
            <person name="Zhang W."/>
            <person name="Yang X."/>
            <person name="Jeffery I.B."/>
            <person name="Cooney J.C."/>
            <person name="Kagawa T.F."/>
            <person name="Liu W."/>
            <person name="Song Y."/>
            <person name="Salvetti E."/>
            <person name="Wrobel A."/>
            <person name="Rasinkangas P."/>
            <person name="Parkhill J."/>
            <person name="Rea M.C."/>
            <person name="O'Sullivan O."/>
            <person name="Ritari J."/>
            <person name="Douillard F.P."/>
            <person name="Paul Ross R."/>
            <person name="Yang R."/>
            <person name="Briner A.E."/>
            <person name="Felis G.E."/>
            <person name="de Vos W.M."/>
            <person name="Barrangou R."/>
            <person name="Klaenhammer T.R."/>
            <person name="Caufield P.W."/>
            <person name="Cui Y."/>
            <person name="Zhang H."/>
            <person name="O'Toole P.W."/>
        </authorList>
    </citation>
    <scope>NUCLEOTIDE SEQUENCE [LARGE SCALE GENOMIC DNA]</scope>
    <source>
        <strain evidence="2 3">DSM 15836</strain>
    </source>
</reference>
<keyword evidence="3" id="KW-1185">Reference proteome</keyword>